<proteinExistence type="predicted"/>
<dbReference type="EMBL" id="MU826391">
    <property type="protein sequence ID" value="KAJ7376736.1"/>
    <property type="molecule type" value="Genomic_DNA"/>
</dbReference>
<comment type="caution">
    <text evidence="3">The sequence shown here is derived from an EMBL/GenBank/DDBJ whole genome shotgun (WGS) entry which is preliminary data.</text>
</comment>
<evidence type="ECO:0000313" key="4">
    <source>
        <dbReference type="Proteomes" id="UP001163046"/>
    </source>
</evidence>
<keyword evidence="2" id="KW-0732">Signal</keyword>
<sequence length="266" mass="30302">MAKKPIFALGLITIFMLIFTKALPENFTDDSFIPGLAMQECRDDQHKLRNPGEVWLINSTIKCSCSQNMSVNCHMLNEPVCLDSSGEIRDNMETWMNWTRCIKCECMDGNMNCTRYEVNVTYGLFEVKTFQTFEQDALPLMSTDSFAACEAFLGSTEHLRRPKMFKCFNGNHYIWDKHRCNGLLECPDGSDEKAAKTKSVKTKKEERSLSKIATLAGMSLAASTVTAQEDYCLAKELWKLTFLDIIMALFHQWSTAHHPPVTFLCL</sequence>
<reference evidence="3" key="1">
    <citation type="submission" date="2023-01" db="EMBL/GenBank/DDBJ databases">
        <title>Genome assembly of the deep-sea coral Lophelia pertusa.</title>
        <authorList>
            <person name="Herrera S."/>
            <person name="Cordes E."/>
        </authorList>
    </citation>
    <scope>NUCLEOTIDE SEQUENCE</scope>
    <source>
        <strain evidence="3">USNM1676648</strain>
        <tissue evidence="3">Polyp</tissue>
    </source>
</reference>
<gene>
    <name evidence="3" type="ORF">OS493_032791</name>
</gene>
<dbReference type="InterPro" id="IPR036055">
    <property type="entry name" value="LDL_receptor-like_sf"/>
</dbReference>
<dbReference type="Gene3D" id="4.10.400.10">
    <property type="entry name" value="Low-density Lipoprotein Receptor"/>
    <property type="match status" value="1"/>
</dbReference>
<dbReference type="Proteomes" id="UP001163046">
    <property type="component" value="Unassembled WGS sequence"/>
</dbReference>
<accession>A0A9X0CV57</accession>
<protein>
    <submittedName>
        <fullName evidence="3">Uncharacterized protein</fullName>
    </submittedName>
</protein>
<keyword evidence="1" id="KW-1015">Disulfide bond</keyword>
<dbReference type="InterPro" id="IPR002172">
    <property type="entry name" value="LDrepeatLR_classA_rpt"/>
</dbReference>
<dbReference type="CDD" id="cd00112">
    <property type="entry name" value="LDLa"/>
    <property type="match status" value="1"/>
</dbReference>
<dbReference type="AlphaFoldDB" id="A0A9X0CV57"/>
<keyword evidence="4" id="KW-1185">Reference proteome</keyword>
<evidence type="ECO:0000256" key="1">
    <source>
        <dbReference type="ARBA" id="ARBA00023157"/>
    </source>
</evidence>
<name>A0A9X0CV57_9CNID</name>
<evidence type="ECO:0000256" key="2">
    <source>
        <dbReference type="SAM" id="SignalP"/>
    </source>
</evidence>
<evidence type="ECO:0000313" key="3">
    <source>
        <dbReference type="EMBL" id="KAJ7376736.1"/>
    </source>
</evidence>
<feature type="chain" id="PRO_5040852131" evidence="2">
    <location>
        <begin position="23"/>
        <end position="266"/>
    </location>
</feature>
<organism evidence="3 4">
    <name type="scientific">Desmophyllum pertusum</name>
    <dbReference type="NCBI Taxonomy" id="174260"/>
    <lineage>
        <taxon>Eukaryota</taxon>
        <taxon>Metazoa</taxon>
        <taxon>Cnidaria</taxon>
        <taxon>Anthozoa</taxon>
        <taxon>Hexacorallia</taxon>
        <taxon>Scleractinia</taxon>
        <taxon>Caryophylliina</taxon>
        <taxon>Caryophylliidae</taxon>
        <taxon>Desmophyllum</taxon>
    </lineage>
</organism>
<feature type="signal peptide" evidence="2">
    <location>
        <begin position="1"/>
        <end position="22"/>
    </location>
</feature>
<dbReference type="SUPFAM" id="SSF57424">
    <property type="entry name" value="LDL receptor-like module"/>
    <property type="match status" value="1"/>
</dbReference>